<keyword evidence="6 7" id="KW-0539">Nucleus</keyword>
<dbReference type="InterPro" id="IPR014854">
    <property type="entry name" value="Nse4_C"/>
</dbReference>
<comment type="subunit">
    <text evidence="7">Component of the SMC5-SMC6 complex.</text>
</comment>
<feature type="region of interest" description="Disordered" evidence="8">
    <location>
        <begin position="206"/>
        <end position="243"/>
    </location>
</feature>
<dbReference type="GO" id="GO:0005634">
    <property type="term" value="C:nucleus"/>
    <property type="evidence" value="ECO:0007669"/>
    <property type="project" value="UniProtKB-SubCell"/>
</dbReference>
<proteinExistence type="inferred from homology"/>
<keyword evidence="4 7" id="KW-0233">DNA recombination</keyword>
<dbReference type="GO" id="GO:0030915">
    <property type="term" value="C:Smc5-Smc6 complex"/>
    <property type="evidence" value="ECO:0007669"/>
    <property type="project" value="UniProtKB-UniRule"/>
</dbReference>
<comment type="function">
    <text evidence="7">Component of the SMC5-SMC6 complex, that promotes sister chromatid alignment after DNA damage and facilitates double-stranded DNA breaks (DSBs) repair via homologous recombination between sister chromatids.</text>
</comment>
<evidence type="ECO:0000256" key="4">
    <source>
        <dbReference type="ARBA" id="ARBA00023172"/>
    </source>
</evidence>
<dbReference type="Proteomes" id="UP000749559">
    <property type="component" value="Unassembled WGS sequence"/>
</dbReference>
<keyword evidence="5 7" id="KW-0234">DNA repair</keyword>
<comment type="similarity">
    <text evidence="2 7">Belongs to the NSE4 family.</text>
</comment>
<evidence type="ECO:0000256" key="7">
    <source>
        <dbReference type="RuleBase" id="RU365071"/>
    </source>
</evidence>
<dbReference type="GO" id="GO:0006281">
    <property type="term" value="P:DNA repair"/>
    <property type="evidence" value="ECO:0007669"/>
    <property type="project" value="UniProtKB-UniRule"/>
</dbReference>
<dbReference type="AlphaFoldDB" id="A0A8S4NQU2"/>
<organism evidence="10 11">
    <name type="scientific">Owenia fusiformis</name>
    <name type="common">Polychaete worm</name>
    <dbReference type="NCBI Taxonomy" id="6347"/>
    <lineage>
        <taxon>Eukaryota</taxon>
        <taxon>Metazoa</taxon>
        <taxon>Spiralia</taxon>
        <taxon>Lophotrochozoa</taxon>
        <taxon>Annelida</taxon>
        <taxon>Polychaeta</taxon>
        <taxon>Sedentaria</taxon>
        <taxon>Canalipalpata</taxon>
        <taxon>Sabellida</taxon>
        <taxon>Oweniida</taxon>
        <taxon>Oweniidae</taxon>
        <taxon>Owenia</taxon>
    </lineage>
</organism>
<reference evidence="10" key="1">
    <citation type="submission" date="2022-03" db="EMBL/GenBank/DDBJ databases">
        <authorList>
            <person name="Martin C."/>
        </authorList>
    </citation>
    <scope>NUCLEOTIDE SEQUENCE</scope>
</reference>
<comment type="caution">
    <text evidence="10">The sequence shown here is derived from an EMBL/GenBank/DDBJ whole genome shotgun (WGS) entry which is preliminary data.</text>
</comment>
<dbReference type="OrthoDB" id="361242at2759"/>
<evidence type="ECO:0000256" key="3">
    <source>
        <dbReference type="ARBA" id="ARBA00022763"/>
    </source>
</evidence>
<evidence type="ECO:0000256" key="6">
    <source>
        <dbReference type="ARBA" id="ARBA00023242"/>
    </source>
</evidence>
<evidence type="ECO:0000256" key="1">
    <source>
        <dbReference type="ARBA" id="ARBA00004123"/>
    </source>
</evidence>
<dbReference type="PANTHER" id="PTHR16140:SF0">
    <property type="entry name" value="NON-STRUCTURAL MAINTENANCE OF CHROMOSOMES ELEMENT 4"/>
    <property type="match status" value="1"/>
</dbReference>
<comment type="subcellular location">
    <subcellularLocation>
        <location evidence="1 7">Nucleus</location>
    </subcellularLocation>
</comment>
<protein>
    <recommendedName>
        <fullName evidence="7">Non-structural maintenance of chromosomes element 4</fullName>
    </recommendedName>
</protein>
<keyword evidence="3 7" id="KW-0227">DNA damage</keyword>
<gene>
    <name evidence="10" type="ORF">OFUS_LOCUS9397</name>
</gene>
<dbReference type="GO" id="GO:0006310">
    <property type="term" value="P:DNA recombination"/>
    <property type="evidence" value="ECO:0007669"/>
    <property type="project" value="UniProtKB-UniRule"/>
</dbReference>
<evidence type="ECO:0000259" key="9">
    <source>
        <dbReference type="Pfam" id="PF08743"/>
    </source>
</evidence>
<name>A0A8S4NQU2_OWEFU</name>
<sequence length="367" mass="41303">MVLLKGNQTSNKDSNVAASTSDTNNKGKGMPKRPSKTVKFDKPEMNEQDSEDDHSSSDEPSSPGGGGDGDPNDPSKRRDIRNEYRTLQNNMNEFQDDMVQPGNKKLEKTLDKVEANFKKVNHTREAAMDGETVVLLTKLAKQRAQNLSTDFVKFSCVEFMEKLLTKITNGQREDTEVTPEMWQNFGENTHQLYRKSPAFSCMLGTFKNDPPERPPPKVPKVKDTDRNKAAVKPTAVKDAGKEITSEDQTSAHVEYINRCLKKEYAEGDNEPVCFFEFVVNPHSFGLTVENIFHLSFLVKDGLAEVKLDEDKLPVIVPLREGGEKGSKKGSKKNSQVLMSITMDEWKKIIKVFDISEPLIEPYVPKKK</sequence>
<dbReference type="Pfam" id="PF08743">
    <property type="entry name" value="Nse4_C"/>
    <property type="match status" value="1"/>
</dbReference>
<evidence type="ECO:0000256" key="8">
    <source>
        <dbReference type="SAM" id="MobiDB-lite"/>
    </source>
</evidence>
<feature type="domain" description="Non-structural maintenance of chromosome element 4 C-terminal" evidence="9">
    <location>
        <begin position="271"/>
        <end position="359"/>
    </location>
</feature>
<evidence type="ECO:0000313" key="11">
    <source>
        <dbReference type="Proteomes" id="UP000749559"/>
    </source>
</evidence>
<keyword evidence="11" id="KW-1185">Reference proteome</keyword>
<feature type="region of interest" description="Disordered" evidence="8">
    <location>
        <begin position="1"/>
        <end position="78"/>
    </location>
</feature>
<evidence type="ECO:0000256" key="2">
    <source>
        <dbReference type="ARBA" id="ARBA00008997"/>
    </source>
</evidence>
<evidence type="ECO:0000256" key="5">
    <source>
        <dbReference type="ARBA" id="ARBA00023204"/>
    </source>
</evidence>
<dbReference type="InterPro" id="IPR027786">
    <property type="entry name" value="Nse4/EID"/>
</dbReference>
<dbReference type="PANTHER" id="PTHR16140">
    <property type="entry name" value="NON-STRUCTURAL MAINTENANCE OF CHROMOSOMES ELEMENT 4"/>
    <property type="match status" value="1"/>
</dbReference>
<feature type="compositionally biased region" description="Basic and acidic residues" evidence="8">
    <location>
        <begin position="209"/>
        <end position="228"/>
    </location>
</feature>
<dbReference type="EMBL" id="CAIIXF020000005">
    <property type="protein sequence ID" value="CAH1783014.1"/>
    <property type="molecule type" value="Genomic_DNA"/>
</dbReference>
<evidence type="ECO:0000313" key="10">
    <source>
        <dbReference type="EMBL" id="CAH1783014.1"/>
    </source>
</evidence>
<feature type="compositionally biased region" description="Polar residues" evidence="8">
    <location>
        <begin position="1"/>
        <end position="26"/>
    </location>
</feature>
<accession>A0A8S4NQU2</accession>